<reference evidence="1" key="1">
    <citation type="submission" date="2019-11" db="EMBL/GenBank/DDBJ databases">
        <authorList>
            <person name="Feng L."/>
        </authorList>
    </citation>
    <scope>NUCLEOTIDE SEQUENCE</scope>
    <source>
        <strain evidence="1">ChathewayiLFYP18</strain>
    </source>
</reference>
<proteinExistence type="predicted"/>
<evidence type="ECO:0000313" key="1">
    <source>
        <dbReference type="EMBL" id="VYU83806.1"/>
    </source>
</evidence>
<dbReference type="InterPro" id="IPR021874">
    <property type="entry name" value="Phage_Mu_Gp27"/>
</dbReference>
<name>A0A6N3I3G9_9FIRM</name>
<evidence type="ECO:0008006" key="2">
    <source>
        <dbReference type="Google" id="ProtNLM"/>
    </source>
</evidence>
<dbReference type="AlphaFoldDB" id="A0A6N3I3G9"/>
<gene>
    <name evidence="1" type="ORF">CHLFYP18_04585</name>
</gene>
<dbReference type="EMBL" id="CACRUH010000101">
    <property type="protein sequence ID" value="VYU83806.1"/>
    <property type="molecule type" value="Genomic_DNA"/>
</dbReference>
<organism evidence="1">
    <name type="scientific">Hungatella hathewayi</name>
    <dbReference type="NCBI Taxonomy" id="154046"/>
    <lineage>
        <taxon>Bacteria</taxon>
        <taxon>Bacillati</taxon>
        <taxon>Bacillota</taxon>
        <taxon>Clostridia</taxon>
        <taxon>Lachnospirales</taxon>
        <taxon>Lachnospiraceae</taxon>
        <taxon>Hungatella</taxon>
    </lineage>
</organism>
<dbReference type="Pfam" id="PF11985">
    <property type="entry name" value="Phage_Mu_Gp27"/>
    <property type="match status" value="1"/>
</dbReference>
<protein>
    <recommendedName>
        <fullName evidence="2">DUF3486 family protein</fullName>
    </recommendedName>
</protein>
<sequence length="186" mass="21378">MEQKERRRSTGKVDRLPPELKDTVEQMLLTGCTYKEIVTFLKENGEEMSQMAICTYAKKYLATVEMITVAQSNFSMLMDEMNRYPDLDTSEALIRLASHHVMNALTNVDEEQMKEVPIEKLIKETNGLIRAAAYKKRIEVQNRDNYEAGLEAVKSLVFEAMAKENPELYRQVSAYLNKKKNEGLEG</sequence>
<accession>A0A6N3I3G9</accession>